<name>A0AAD6JKL0_9ROSI</name>
<dbReference type="Proteomes" id="UP001162972">
    <property type="component" value="Chromosome 2"/>
</dbReference>
<protein>
    <submittedName>
        <fullName evidence="1">Uncharacterized protein</fullName>
    </submittedName>
</protein>
<gene>
    <name evidence="1" type="ORF">OIU84_013667</name>
</gene>
<dbReference type="EMBL" id="JAPFFJ010000017">
    <property type="protein sequence ID" value="KAJ6405750.1"/>
    <property type="molecule type" value="Genomic_DNA"/>
</dbReference>
<organism evidence="1 2">
    <name type="scientific">Salix udensis</name>
    <dbReference type="NCBI Taxonomy" id="889485"/>
    <lineage>
        <taxon>Eukaryota</taxon>
        <taxon>Viridiplantae</taxon>
        <taxon>Streptophyta</taxon>
        <taxon>Embryophyta</taxon>
        <taxon>Tracheophyta</taxon>
        <taxon>Spermatophyta</taxon>
        <taxon>Magnoliopsida</taxon>
        <taxon>eudicotyledons</taxon>
        <taxon>Gunneridae</taxon>
        <taxon>Pentapetalae</taxon>
        <taxon>rosids</taxon>
        <taxon>fabids</taxon>
        <taxon>Malpighiales</taxon>
        <taxon>Salicaceae</taxon>
        <taxon>Saliceae</taxon>
        <taxon>Salix</taxon>
    </lineage>
</organism>
<sequence>MLIRRGSRCFIYGYCYPVFRESFTWISGALYSGNIHNVPVLMKKSKMNKFYGTISMIVAVRCFQEAGIGKQLAGSFG</sequence>
<evidence type="ECO:0000313" key="2">
    <source>
        <dbReference type="Proteomes" id="UP001162972"/>
    </source>
</evidence>
<dbReference type="AlphaFoldDB" id="A0AAD6JKL0"/>
<keyword evidence="2" id="KW-1185">Reference proteome</keyword>
<accession>A0AAD6JKL0</accession>
<comment type="caution">
    <text evidence="1">The sequence shown here is derived from an EMBL/GenBank/DDBJ whole genome shotgun (WGS) entry which is preliminary data.</text>
</comment>
<evidence type="ECO:0000313" key="1">
    <source>
        <dbReference type="EMBL" id="KAJ6405750.1"/>
    </source>
</evidence>
<reference evidence="1 2" key="1">
    <citation type="journal article" date="2023" name="Int. J. Mol. Sci.">
        <title>De Novo Assembly and Annotation of 11 Diverse Shrub Willow (Salix) Genomes Reveals Novel Gene Organization in Sex-Linked Regions.</title>
        <authorList>
            <person name="Hyden B."/>
            <person name="Feng K."/>
            <person name="Yates T.B."/>
            <person name="Jawdy S."/>
            <person name="Cereghino C."/>
            <person name="Smart L.B."/>
            <person name="Muchero W."/>
        </authorList>
    </citation>
    <scope>NUCLEOTIDE SEQUENCE [LARGE SCALE GENOMIC DNA]</scope>
    <source>
        <tissue evidence="1">Shoot tip</tissue>
    </source>
</reference>
<proteinExistence type="predicted"/>